<evidence type="ECO:0000313" key="4">
    <source>
        <dbReference type="Proteomes" id="UP000564629"/>
    </source>
</evidence>
<dbReference type="InterPro" id="IPR027432">
    <property type="entry name" value="dGTP_triphosphohydrolase_C"/>
</dbReference>
<dbReference type="AlphaFoldDB" id="A0A511FI48"/>
<dbReference type="RefSeq" id="WP_146840915.1">
    <property type="nucleotide sequence ID" value="NZ_BJVQ01000143.1"/>
</dbReference>
<accession>A0A511FI48</accession>
<dbReference type="EMBL" id="BJVQ01000143">
    <property type="protein sequence ID" value="GEL48919.1"/>
    <property type="molecule type" value="Genomic_DNA"/>
</dbReference>
<evidence type="ECO:0000313" key="3">
    <source>
        <dbReference type="Proteomes" id="UP000321723"/>
    </source>
</evidence>
<keyword evidence="2" id="KW-0378">Hydrolase</keyword>
<dbReference type="EMBL" id="JACHDN010000001">
    <property type="protein sequence ID" value="MBB5472859.1"/>
    <property type="molecule type" value="Genomic_DNA"/>
</dbReference>
<dbReference type="Proteomes" id="UP000564629">
    <property type="component" value="Unassembled WGS sequence"/>
</dbReference>
<gene>
    <name evidence="1" type="ORF">CHO01_40350</name>
    <name evidence="2" type="ORF">HNR08_001595</name>
</gene>
<dbReference type="Gene3D" id="1.10.3550.10">
    <property type="entry name" value="eoxyguanosinetriphosphate triphosphohydrolase domain-like"/>
    <property type="match status" value="1"/>
</dbReference>
<keyword evidence="3" id="KW-1185">Reference proteome</keyword>
<name>A0A511FI48_9CELL</name>
<proteinExistence type="predicted"/>
<organism evidence="1 3">
    <name type="scientific">Cellulomonas hominis</name>
    <dbReference type="NCBI Taxonomy" id="156981"/>
    <lineage>
        <taxon>Bacteria</taxon>
        <taxon>Bacillati</taxon>
        <taxon>Actinomycetota</taxon>
        <taxon>Actinomycetes</taxon>
        <taxon>Micrococcales</taxon>
        <taxon>Cellulomonadaceae</taxon>
        <taxon>Cellulomonas</taxon>
    </lineage>
</organism>
<sequence>MFIEALVEVESVLAGYLSDRARSAVDLREALARSGVSDLIGRFISSVVISATPLWVNGPHIGLSRPQWHQVQVLKEITKRYVIDGAELALLQRGQEHVLGGLVDMLHSWTQNDPSRLPPRLAAEIKLATTQGGAKYEQEYYAHLAQREPGDDFMEPAPRGEPNRAIVDYICSLSDAKCMALYQKLSGQRVHRAGIEFGF</sequence>
<dbReference type="GO" id="GO:0016787">
    <property type="term" value="F:hydrolase activity"/>
    <property type="evidence" value="ECO:0007669"/>
    <property type="project" value="UniProtKB-KW"/>
</dbReference>
<protein>
    <submittedName>
        <fullName evidence="2">dGTP triphosphohydrolase</fullName>
    </submittedName>
</protein>
<reference evidence="2 4" key="2">
    <citation type="submission" date="2020-08" db="EMBL/GenBank/DDBJ databases">
        <title>Sequencing the genomes of 1000 actinobacteria strains.</title>
        <authorList>
            <person name="Klenk H.-P."/>
        </authorList>
    </citation>
    <scope>NUCLEOTIDE SEQUENCE [LARGE SCALE GENOMIC DNA]</scope>
    <source>
        <strain evidence="2 4">DSM 9581</strain>
    </source>
</reference>
<comment type="caution">
    <text evidence="1">The sequence shown here is derived from an EMBL/GenBank/DDBJ whole genome shotgun (WGS) entry which is preliminary data.</text>
</comment>
<reference evidence="1 3" key="1">
    <citation type="submission" date="2019-07" db="EMBL/GenBank/DDBJ databases">
        <title>Whole genome shotgun sequence of Cellulomonas hominis NBRC 16055.</title>
        <authorList>
            <person name="Hosoyama A."/>
            <person name="Uohara A."/>
            <person name="Ohji S."/>
            <person name="Ichikawa N."/>
        </authorList>
    </citation>
    <scope>NUCLEOTIDE SEQUENCE [LARGE SCALE GENOMIC DNA]</scope>
    <source>
        <strain evidence="1 3">NBRC 16055</strain>
    </source>
</reference>
<dbReference type="Proteomes" id="UP000321723">
    <property type="component" value="Unassembled WGS sequence"/>
</dbReference>
<dbReference type="OrthoDB" id="9803619at2"/>
<evidence type="ECO:0000313" key="2">
    <source>
        <dbReference type="EMBL" id="MBB5472859.1"/>
    </source>
</evidence>
<evidence type="ECO:0000313" key="1">
    <source>
        <dbReference type="EMBL" id="GEL48919.1"/>
    </source>
</evidence>